<keyword evidence="1 6" id="KW-0597">Phosphoprotein</keyword>
<dbReference type="Proteomes" id="UP000011717">
    <property type="component" value="Unassembled WGS sequence"/>
</dbReference>
<evidence type="ECO:0000256" key="7">
    <source>
        <dbReference type="PROSITE-ProRule" id="PRU01091"/>
    </source>
</evidence>
<sequence>MDLTDRPRRIALVEDDGALRTLLSRTLRENGFEASGYRSGAELRAALEAQQFDLVILDIMLPGTNGLDICRWLRARSHVPIIFMSARGQQTDRIVGLELGADDFLPKPIDPHELIARVRAVLRRWESHPGERTESTGIVRFDGWSMDRRRRELTAPDGSRVAVSSAEFDLLGVLVDMPQRVVGRELLLEQARERPASGDSSDRSIDVLISRLRRKLGQYDGGRDIIKTVRGIGYVFTPSVTR</sequence>
<evidence type="ECO:0000259" key="9">
    <source>
        <dbReference type="PROSITE" id="PS51755"/>
    </source>
</evidence>
<dbReference type="InterPro" id="IPR016032">
    <property type="entry name" value="Sig_transdc_resp-reg_C-effctor"/>
</dbReference>
<evidence type="ECO:0000313" key="10">
    <source>
        <dbReference type="EMBL" id="EMD82061.1"/>
    </source>
</evidence>
<dbReference type="Gene3D" id="6.10.250.690">
    <property type="match status" value="1"/>
</dbReference>
<accession>M2TK53</accession>
<evidence type="ECO:0000256" key="3">
    <source>
        <dbReference type="ARBA" id="ARBA00023015"/>
    </source>
</evidence>
<evidence type="ECO:0000313" key="11">
    <source>
        <dbReference type="Proteomes" id="UP000011717"/>
    </source>
</evidence>
<keyword evidence="11" id="KW-1185">Reference proteome</keyword>
<dbReference type="SMART" id="SM00448">
    <property type="entry name" value="REC"/>
    <property type="match status" value="1"/>
</dbReference>
<dbReference type="GO" id="GO:0006355">
    <property type="term" value="P:regulation of DNA-templated transcription"/>
    <property type="evidence" value="ECO:0007669"/>
    <property type="project" value="InterPro"/>
</dbReference>
<comment type="caution">
    <text evidence="10">The sequence shown here is derived from an EMBL/GenBank/DDBJ whole genome shotgun (WGS) entry which is preliminary data.</text>
</comment>
<dbReference type="SMART" id="SM00862">
    <property type="entry name" value="Trans_reg_C"/>
    <property type="match status" value="1"/>
</dbReference>
<protein>
    <submittedName>
        <fullName evidence="10">Two component transcriptional regulator, winged helix family</fullName>
    </submittedName>
</protein>
<proteinExistence type="predicted"/>
<evidence type="ECO:0000256" key="6">
    <source>
        <dbReference type="PROSITE-ProRule" id="PRU00169"/>
    </source>
</evidence>
<dbReference type="GO" id="GO:0000156">
    <property type="term" value="F:phosphorelay response regulator activity"/>
    <property type="evidence" value="ECO:0007669"/>
    <property type="project" value="TreeGrafter"/>
</dbReference>
<dbReference type="InterPro" id="IPR001867">
    <property type="entry name" value="OmpR/PhoB-type_DNA-bd"/>
</dbReference>
<dbReference type="SUPFAM" id="SSF52172">
    <property type="entry name" value="CheY-like"/>
    <property type="match status" value="1"/>
</dbReference>
<keyword evidence="3" id="KW-0805">Transcription regulation</keyword>
<dbReference type="InterPro" id="IPR011006">
    <property type="entry name" value="CheY-like_superfamily"/>
</dbReference>
<dbReference type="GO" id="GO:0005829">
    <property type="term" value="C:cytosol"/>
    <property type="evidence" value="ECO:0007669"/>
    <property type="project" value="TreeGrafter"/>
</dbReference>
<feature type="DNA-binding region" description="OmpR/PhoB-type" evidence="7">
    <location>
        <begin position="136"/>
        <end position="238"/>
    </location>
</feature>
<evidence type="ECO:0000256" key="4">
    <source>
        <dbReference type="ARBA" id="ARBA00023125"/>
    </source>
</evidence>
<dbReference type="SUPFAM" id="SSF46894">
    <property type="entry name" value="C-terminal effector domain of the bipartite response regulators"/>
    <property type="match status" value="1"/>
</dbReference>
<dbReference type="GO" id="GO:0032993">
    <property type="term" value="C:protein-DNA complex"/>
    <property type="evidence" value="ECO:0007669"/>
    <property type="project" value="TreeGrafter"/>
</dbReference>
<evidence type="ECO:0000256" key="2">
    <source>
        <dbReference type="ARBA" id="ARBA00023012"/>
    </source>
</evidence>
<evidence type="ECO:0000256" key="5">
    <source>
        <dbReference type="ARBA" id="ARBA00023163"/>
    </source>
</evidence>
<feature type="modified residue" description="4-aspartylphosphate" evidence="6">
    <location>
        <position position="58"/>
    </location>
</feature>
<feature type="domain" description="OmpR/PhoB-type" evidence="9">
    <location>
        <begin position="136"/>
        <end position="238"/>
    </location>
</feature>
<dbReference type="GO" id="GO:0000976">
    <property type="term" value="F:transcription cis-regulatory region binding"/>
    <property type="evidence" value="ECO:0007669"/>
    <property type="project" value="TreeGrafter"/>
</dbReference>
<evidence type="ECO:0000259" key="8">
    <source>
        <dbReference type="PROSITE" id="PS50110"/>
    </source>
</evidence>
<dbReference type="Pfam" id="PF00072">
    <property type="entry name" value="Response_reg"/>
    <property type="match status" value="1"/>
</dbReference>
<dbReference type="PROSITE" id="PS50110">
    <property type="entry name" value="RESPONSE_REGULATORY"/>
    <property type="match status" value="1"/>
</dbReference>
<dbReference type="CDD" id="cd00383">
    <property type="entry name" value="trans_reg_C"/>
    <property type="match status" value="1"/>
</dbReference>
<organism evidence="10 11">
    <name type="scientific">Pacificimonas flava</name>
    <dbReference type="NCBI Taxonomy" id="1234595"/>
    <lineage>
        <taxon>Bacteria</taxon>
        <taxon>Pseudomonadati</taxon>
        <taxon>Pseudomonadota</taxon>
        <taxon>Alphaproteobacteria</taxon>
        <taxon>Sphingomonadales</taxon>
        <taxon>Sphingosinicellaceae</taxon>
        <taxon>Pacificimonas</taxon>
    </lineage>
</organism>
<dbReference type="OrthoDB" id="2181430at2"/>
<dbReference type="InterPro" id="IPR036388">
    <property type="entry name" value="WH-like_DNA-bd_sf"/>
</dbReference>
<dbReference type="Gene3D" id="3.40.50.2300">
    <property type="match status" value="1"/>
</dbReference>
<dbReference type="InterPro" id="IPR001789">
    <property type="entry name" value="Sig_transdc_resp-reg_receiver"/>
</dbReference>
<dbReference type="Pfam" id="PF00486">
    <property type="entry name" value="Trans_reg_C"/>
    <property type="match status" value="1"/>
</dbReference>
<dbReference type="EMBL" id="AMRV01000010">
    <property type="protein sequence ID" value="EMD82061.1"/>
    <property type="molecule type" value="Genomic_DNA"/>
</dbReference>
<dbReference type="PROSITE" id="PS51755">
    <property type="entry name" value="OMPR_PHOB"/>
    <property type="match status" value="1"/>
</dbReference>
<evidence type="ECO:0000256" key="1">
    <source>
        <dbReference type="ARBA" id="ARBA00022553"/>
    </source>
</evidence>
<dbReference type="PANTHER" id="PTHR48111:SF4">
    <property type="entry name" value="DNA-BINDING DUAL TRANSCRIPTIONAL REGULATOR OMPR"/>
    <property type="match status" value="1"/>
</dbReference>
<dbReference type="AlphaFoldDB" id="M2TK53"/>
<reference evidence="10 11" key="1">
    <citation type="journal article" date="2013" name="Genome Announc.">
        <title>Draft Genome Sequence of Strain JLT2015T, Belonging to the Family Sphingomonadaceae of the Alphaproteobacteria.</title>
        <authorList>
            <person name="Tang K."/>
            <person name="Liu K."/>
            <person name="Li S."/>
            <person name="Jiao N."/>
        </authorList>
    </citation>
    <scope>NUCLEOTIDE SEQUENCE [LARGE SCALE GENOMIC DNA]</scope>
    <source>
        <strain evidence="10 11">JLT2015</strain>
    </source>
</reference>
<dbReference type="InterPro" id="IPR039420">
    <property type="entry name" value="WalR-like"/>
</dbReference>
<dbReference type="Gene3D" id="1.10.10.10">
    <property type="entry name" value="Winged helix-like DNA-binding domain superfamily/Winged helix DNA-binding domain"/>
    <property type="match status" value="1"/>
</dbReference>
<dbReference type="PANTHER" id="PTHR48111">
    <property type="entry name" value="REGULATOR OF RPOS"/>
    <property type="match status" value="1"/>
</dbReference>
<feature type="domain" description="Response regulatory" evidence="8">
    <location>
        <begin position="9"/>
        <end position="122"/>
    </location>
</feature>
<keyword evidence="4 7" id="KW-0238">DNA-binding</keyword>
<keyword evidence="5" id="KW-0804">Transcription</keyword>
<dbReference type="RefSeq" id="WP_008603498.1">
    <property type="nucleotide sequence ID" value="NZ_AMRV01000010.1"/>
</dbReference>
<name>M2TK53_9SPHN</name>
<keyword evidence="2" id="KW-0902">Two-component regulatory system</keyword>
<gene>
    <name evidence="10" type="ORF">C725_2549</name>
</gene>